<evidence type="ECO:0000256" key="1">
    <source>
        <dbReference type="ARBA" id="ARBA00001974"/>
    </source>
</evidence>
<dbReference type="GO" id="GO:0003995">
    <property type="term" value="F:acyl-CoA dehydrogenase activity"/>
    <property type="evidence" value="ECO:0007669"/>
    <property type="project" value="InterPro"/>
</dbReference>
<dbReference type="FunFam" id="1.20.140.10:FF:000001">
    <property type="entry name" value="Acyl-CoA dehydrogenase"/>
    <property type="match status" value="1"/>
</dbReference>
<dbReference type="InterPro" id="IPR036250">
    <property type="entry name" value="AcylCo_DH-like_C"/>
</dbReference>
<dbReference type="GO" id="GO:0050660">
    <property type="term" value="F:flavin adenine dinucleotide binding"/>
    <property type="evidence" value="ECO:0007669"/>
    <property type="project" value="InterPro"/>
</dbReference>
<gene>
    <name evidence="10" type="ORF">CP49_36540</name>
</gene>
<dbReference type="InterPro" id="IPR006089">
    <property type="entry name" value="Acyl-CoA_DH_CS"/>
</dbReference>
<comment type="similarity">
    <text evidence="2 6">Belongs to the acyl-CoA dehydrogenase family.</text>
</comment>
<dbReference type="PANTHER" id="PTHR43884">
    <property type="entry name" value="ACYL-COA DEHYDROGENASE"/>
    <property type="match status" value="1"/>
</dbReference>
<dbReference type="InterPro" id="IPR006091">
    <property type="entry name" value="Acyl-CoA_Oxase/DH_mid-dom"/>
</dbReference>
<keyword evidence="11" id="KW-1185">Reference proteome</keyword>
<feature type="domain" description="Acyl-CoA oxidase/dehydrogenase middle" evidence="8">
    <location>
        <begin position="121"/>
        <end position="218"/>
    </location>
</feature>
<name>A0A0R3K569_9BRAD</name>
<comment type="caution">
    <text evidence="10">The sequence shown here is derived from an EMBL/GenBank/DDBJ whole genome shotgun (WGS) entry which is preliminary data.</text>
</comment>
<reference evidence="10 11" key="1">
    <citation type="submission" date="2014-03" db="EMBL/GenBank/DDBJ databases">
        <title>Bradyrhizobium valentinum sp. nov., isolated from effective nodules of Lupinus mariae-josephae, a lupine endemic of basic-lime soils in Eastern Spain.</title>
        <authorList>
            <person name="Duran D."/>
            <person name="Rey L."/>
            <person name="Navarro A."/>
            <person name="Busquets A."/>
            <person name="Imperial J."/>
            <person name="Ruiz-Argueso T."/>
        </authorList>
    </citation>
    <scope>NUCLEOTIDE SEQUENCE [LARGE SCALE GENOMIC DNA]</scope>
    <source>
        <strain evidence="10 11">LmjM3</strain>
    </source>
</reference>
<evidence type="ECO:0000259" key="8">
    <source>
        <dbReference type="Pfam" id="PF02770"/>
    </source>
</evidence>
<sequence length="380" mass="40348">MLLDLNEEETLLKESLDQFAAGAIRPKIKPFVDRHEFPTDLVKEFLSLGFMGTAYDPNFGGGGLGARGSSIVAEVLARAEPGFAAIYLCNSAPMSVIARYGSDELKRKWLEPLCRGDFIASFGVTEPSGGSDVASIKTRAVEDGDSFVLSGSKVFSTNAGTPLHGASTFVAVTDPELGPKGLSTFVVPVGTPGFKVGKPGRKIGWRIADSVELFLDDCRVPKSNMVGNRGDGLKQILTTLSLGRILVGASGLGLARKAMDLAKVYGAGRKIGGTPIFNHQGLTFPLADGLTKIHAAELMIRNAACLADAGRPFRLETSMAKLFATEMASEVADIALQVHGGYGVFEEYEVSGLLGEARVLRILEGTSEIQRLVIARELLA</sequence>
<keyword evidence="3 6" id="KW-0285">Flavoprotein</keyword>
<dbReference type="Pfam" id="PF02770">
    <property type="entry name" value="Acyl-CoA_dh_M"/>
    <property type="match status" value="1"/>
</dbReference>
<proteinExistence type="inferred from homology"/>
<dbReference type="Proteomes" id="UP000051913">
    <property type="component" value="Unassembled WGS sequence"/>
</dbReference>
<evidence type="ECO:0000256" key="2">
    <source>
        <dbReference type="ARBA" id="ARBA00009347"/>
    </source>
</evidence>
<dbReference type="Gene3D" id="1.20.140.10">
    <property type="entry name" value="Butyryl-CoA Dehydrogenase, subunit A, domain 3"/>
    <property type="match status" value="1"/>
</dbReference>
<organism evidence="10 11">
    <name type="scientific">Bradyrhizobium valentinum</name>
    <dbReference type="NCBI Taxonomy" id="1518501"/>
    <lineage>
        <taxon>Bacteria</taxon>
        <taxon>Pseudomonadati</taxon>
        <taxon>Pseudomonadota</taxon>
        <taxon>Alphaproteobacteria</taxon>
        <taxon>Hyphomicrobiales</taxon>
        <taxon>Nitrobacteraceae</taxon>
        <taxon>Bradyrhizobium</taxon>
    </lineage>
</organism>
<dbReference type="InterPro" id="IPR009100">
    <property type="entry name" value="AcylCoA_DH/oxidase_NM_dom_sf"/>
</dbReference>
<keyword evidence="4 6" id="KW-0274">FAD</keyword>
<evidence type="ECO:0000313" key="10">
    <source>
        <dbReference type="EMBL" id="KRQ89821.1"/>
    </source>
</evidence>
<evidence type="ECO:0000256" key="5">
    <source>
        <dbReference type="ARBA" id="ARBA00023002"/>
    </source>
</evidence>
<dbReference type="InterPro" id="IPR009075">
    <property type="entry name" value="AcylCo_DH/oxidase_C"/>
</dbReference>
<keyword evidence="5 6" id="KW-0560">Oxidoreductase</keyword>
<dbReference type="PANTHER" id="PTHR43884:SF12">
    <property type="entry name" value="ISOVALERYL-COA DEHYDROGENASE, MITOCHONDRIAL-RELATED"/>
    <property type="match status" value="1"/>
</dbReference>
<dbReference type="Pfam" id="PF00441">
    <property type="entry name" value="Acyl-CoA_dh_1"/>
    <property type="match status" value="1"/>
</dbReference>
<dbReference type="InterPro" id="IPR013786">
    <property type="entry name" value="AcylCoA_DH/ox_N"/>
</dbReference>
<dbReference type="InterPro" id="IPR037069">
    <property type="entry name" value="AcylCoA_DH/ox_N_sf"/>
</dbReference>
<evidence type="ECO:0000256" key="6">
    <source>
        <dbReference type="RuleBase" id="RU362125"/>
    </source>
</evidence>
<protein>
    <submittedName>
        <fullName evidence="10">Acyl-CoA dehydrogenase</fullName>
    </submittedName>
</protein>
<evidence type="ECO:0000259" key="7">
    <source>
        <dbReference type="Pfam" id="PF00441"/>
    </source>
</evidence>
<dbReference type="Gene3D" id="1.10.540.10">
    <property type="entry name" value="Acyl-CoA dehydrogenase/oxidase, N-terminal domain"/>
    <property type="match status" value="1"/>
</dbReference>
<evidence type="ECO:0000256" key="4">
    <source>
        <dbReference type="ARBA" id="ARBA00022827"/>
    </source>
</evidence>
<dbReference type="Gene3D" id="2.40.110.10">
    <property type="entry name" value="Butyryl-CoA Dehydrogenase, subunit A, domain 2"/>
    <property type="match status" value="1"/>
</dbReference>
<comment type="cofactor">
    <cofactor evidence="1 6">
        <name>FAD</name>
        <dbReference type="ChEBI" id="CHEBI:57692"/>
    </cofactor>
</comment>
<feature type="domain" description="Acyl-CoA dehydrogenase/oxidase C-terminal" evidence="7">
    <location>
        <begin position="230"/>
        <end position="379"/>
    </location>
</feature>
<accession>A0A0R3K569</accession>
<dbReference type="RefSeq" id="WP_057855758.1">
    <property type="nucleotide sequence ID" value="NZ_LLXX01000238.1"/>
</dbReference>
<evidence type="ECO:0000259" key="9">
    <source>
        <dbReference type="Pfam" id="PF02771"/>
    </source>
</evidence>
<dbReference type="PROSITE" id="PS00072">
    <property type="entry name" value="ACYL_COA_DH_1"/>
    <property type="match status" value="1"/>
</dbReference>
<dbReference type="EMBL" id="LLXX01000238">
    <property type="protein sequence ID" value="KRQ89821.1"/>
    <property type="molecule type" value="Genomic_DNA"/>
</dbReference>
<evidence type="ECO:0000256" key="3">
    <source>
        <dbReference type="ARBA" id="ARBA00022630"/>
    </source>
</evidence>
<dbReference type="InterPro" id="IPR046373">
    <property type="entry name" value="Acyl-CoA_Oxase/DH_mid-dom_sf"/>
</dbReference>
<dbReference type="Pfam" id="PF02771">
    <property type="entry name" value="Acyl-CoA_dh_N"/>
    <property type="match status" value="1"/>
</dbReference>
<dbReference type="SUPFAM" id="SSF47203">
    <property type="entry name" value="Acyl-CoA dehydrogenase C-terminal domain-like"/>
    <property type="match status" value="1"/>
</dbReference>
<dbReference type="AlphaFoldDB" id="A0A0R3K569"/>
<dbReference type="FunFam" id="2.40.110.10:FF:000002">
    <property type="entry name" value="Acyl-CoA dehydrogenase fadE12"/>
    <property type="match status" value="1"/>
</dbReference>
<feature type="domain" description="Acyl-CoA dehydrogenase/oxidase N-terminal" evidence="9">
    <location>
        <begin position="6"/>
        <end position="117"/>
    </location>
</feature>
<dbReference type="SUPFAM" id="SSF56645">
    <property type="entry name" value="Acyl-CoA dehydrogenase NM domain-like"/>
    <property type="match status" value="1"/>
</dbReference>
<evidence type="ECO:0000313" key="11">
    <source>
        <dbReference type="Proteomes" id="UP000051913"/>
    </source>
</evidence>